<dbReference type="GO" id="GO:0006950">
    <property type="term" value="P:response to stress"/>
    <property type="evidence" value="ECO:0007669"/>
    <property type="project" value="TreeGrafter"/>
</dbReference>
<dbReference type="PANTHER" id="PTHR33164">
    <property type="entry name" value="TRANSCRIPTIONAL REGULATOR, MARR FAMILY"/>
    <property type="match status" value="1"/>
</dbReference>
<protein>
    <submittedName>
        <fullName evidence="2">MarR family transcriptional regulator</fullName>
    </submittedName>
</protein>
<dbReference type="Proteomes" id="UP000002029">
    <property type="component" value="Chromosome"/>
</dbReference>
<dbReference type="InterPro" id="IPR036388">
    <property type="entry name" value="WH-like_DNA-bd_sf"/>
</dbReference>
<dbReference type="SUPFAM" id="SSF46785">
    <property type="entry name" value="Winged helix' DNA-binding domain"/>
    <property type="match status" value="1"/>
</dbReference>
<dbReference type="STRING" id="479432.Sros_4525"/>
<reference evidence="2 3" key="1">
    <citation type="journal article" date="2010" name="Stand. Genomic Sci.">
        <title>Complete genome sequence of Streptosporangium roseum type strain (NI 9100).</title>
        <authorList>
            <person name="Nolan M."/>
            <person name="Sikorski J."/>
            <person name="Jando M."/>
            <person name="Lucas S."/>
            <person name="Lapidus A."/>
            <person name="Glavina Del Rio T."/>
            <person name="Chen F."/>
            <person name="Tice H."/>
            <person name="Pitluck S."/>
            <person name="Cheng J.F."/>
            <person name="Chertkov O."/>
            <person name="Sims D."/>
            <person name="Meincke L."/>
            <person name="Brettin T."/>
            <person name="Han C."/>
            <person name="Detter J.C."/>
            <person name="Bruce D."/>
            <person name="Goodwin L."/>
            <person name="Land M."/>
            <person name="Hauser L."/>
            <person name="Chang Y.J."/>
            <person name="Jeffries C.D."/>
            <person name="Ivanova N."/>
            <person name="Mavromatis K."/>
            <person name="Mikhailova N."/>
            <person name="Chen A."/>
            <person name="Palaniappan K."/>
            <person name="Chain P."/>
            <person name="Rohde M."/>
            <person name="Goker M."/>
            <person name="Bristow J."/>
            <person name="Eisen J.A."/>
            <person name="Markowitz V."/>
            <person name="Hugenholtz P."/>
            <person name="Kyrpides N.C."/>
            <person name="Klenk H.P."/>
        </authorList>
    </citation>
    <scope>NUCLEOTIDE SEQUENCE [LARGE SCALE GENOMIC DNA]</scope>
    <source>
        <strain evidence="3">ATCC 12428 / DSM 43021 / JCM 3005 / NI 9100</strain>
    </source>
</reference>
<dbReference type="InterPro" id="IPR000835">
    <property type="entry name" value="HTH_MarR-typ"/>
</dbReference>
<dbReference type="InterPro" id="IPR039422">
    <property type="entry name" value="MarR/SlyA-like"/>
</dbReference>
<dbReference type="PRINTS" id="PR00598">
    <property type="entry name" value="HTHMARR"/>
</dbReference>
<keyword evidence="3" id="KW-1185">Reference proteome</keyword>
<dbReference type="EMBL" id="CP001814">
    <property type="protein sequence ID" value="ACZ87390.1"/>
    <property type="molecule type" value="Genomic_DNA"/>
</dbReference>
<proteinExistence type="predicted"/>
<accession>D2B1T8</accession>
<dbReference type="HOGENOM" id="CLU_083287_4_2_11"/>
<gene>
    <name evidence="2" type="ordered locus">Sros_4525</name>
</gene>
<name>D2B1T8_STRRD</name>
<dbReference type="OrthoDB" id="391755at2"/>
<evidence type="ECO:0000259" key="1">
    <source>
        <dbReference type="PROSITE" id="PS50995"/>
    </source>
</evidence>
<dbReference type="Gene3D" id="1.10.10.10">
    <property type="entry name" value="Winged helix-like DNA-binding domain superfamily/Winged helix DNA-binding domain"/>
    <property type="match status" value="1"/>
</dbReference>
<dbReference type="PROSITE" id="PS50995">
    <property type="entry name" value="HTH_MARR_2"/>
    <property type="match status" value="1"/>
</dbReference>
<dbReference type="KEGG" id="sro:Sros_4525"/>
<feature type="domain" description="HTH marR-type" evidence="1">
    <location>
        <begin position="19"/>
        <end position="151"/>
    </location>
</feature>
<organism evidence="2 3">
    <name type="scientific">Streptosporangium roseum (strain ATCC 12428 / DSM 43021 / JCM 3005 / KCTC 9067 / NCIMB 10171 / NRRL 2505 / NI 9100)</name>
    <dbReference type="NCBI Taxonomy" id="479432"/>
    <lineage>
        <taxon>Bacteria</taxon>
        <taxon>Bacillati</taxon>
        <taxon>Actinomycetota</taxon>
        <taxon>Actinomycetes</taxon>
        <taxon>Streptosporangiales</taxon>
        <taxon>Streptosporangiaceae</taxon>
        <taxon>Streptosporangium</taxon>
    </lineage>
</organism>
<dbReference type="eggNOG" id="COG1846">
    <property type="taxonomic scope" value="Bacteria"/>
</dbReference>
<dbReference type="PANTHER" id="PTHR33164:SF43">
    <property type="entry name" value="HTH-TYPE TRANSCRIPTIONAL REPRESSOR YETL"/>
    <property type="match status" value="1"/>
</dbReference>
<dbReference type="InterPro" id="IPR036390">
    <property type="entry name" value="WH_DNA-bd_sf"/>
</dbReference>
<dbReference type="SMART" id="SM00347">
    <property type="entry name" value="HTH_MARR"/>
    <property type="match status" value="1"/>
</dbReference>
<dbReference type="AlphaFoldDB" id="D2B1T8"/>
<evidence type="ECO:0000313" key="3">
    <source>
        <dbReference type="Proteomes" id="UP000002029"/>
    </source>
</evidence>
<dbReference type="RefSeq" id="WP_012891132.1">
    <property type="nucleotide sequence ID" value="NC_013595.1"/>
</dbReference>
<dbReference type="Pfam" id="PF12802">
    <property type="entry name" value="MarR_2"/>
    <property type="match status" value="1"/>
</dbReference>
<evidence type="ECO:0000313" key="2">
    <source>
        <dbReference type="EMBL" id="ACZ87390.1"/>
    </source>
</evidence>
<sequence>MSPKTTSRPRLTYFPQLAAERLDIALCRASAAVARAAEAQADESGLGVGRHLVLKMLVAVGPCSQQTLSEELRIDRSVMVNLCDDLERAGHVRRERNPDDRRAYAVTVTDSGRRLLTEAETSVPEFLDRTFHALTPAERDQLTVLLGKLLDVHPPASGPR</sequence>
<dbReference type="GO" id="GO:0003700">
    <property type="term" value="F:DNA-binding transcription factor activity"/>
    <property type="evidence" value="ECO:0007669"/>
    <property type="project" value="InterPro"/>
</dbReference>